<dbReference type="AlphaFoldDB" id="H5U448"/>
<dbReference type="EMBL" id="BAFC01000101">
    <property type="protein sequence ID" value="GAB40506.1"/>
    <property type="molecule type" value="Genomic_DNA"/>
</dbReference>
<gene>
    <name evidence="2" type="ORF">GOSPT_103_00830</name>
</gene>
<organism evidence="2 3">
    <name type="scientific">Gordonia sputi NBRC 100414</name>
    <dbReference type="NCBI Taxonomy" id="1089453"/>
    <lineage>
        <taxon>Bacteria</taxon>
        <taxon>Bacillati</taxon>
        <taxon>Actinomycetota</taxon>
        <taxon>Actinomycetes</taxon>
        <taxon>Mycobacteriales</taxon>
        <taxon>Gordoniaceae</taxon>
        <taxon>Gordonia</taxon>
    </lineage>
</organism>
<accession>H5U448</accession>
<keyword evidence="3" id="KW-1185">Reference proteome</keyword>
<sequence length="512" mass="52733">MLTSDAPGPRIDAAKTAANSLVDSLPNDSQLALIAYGTGTGTSASEYTAGCRDIRTLVPLATLDKNLVHQAVDSITPRGFTPIAASLTQAATTLPPTGPAAIVLVSDGEDTCGQPPCPVARSLVAQHPDLQISTIGFKTSGEASDQLRCVAAAGGGLFVQAANAAQLQARLLATQNQAAASSAINGGSLRGIAIGNGLQEIRQSHSDFPLGGRRTGNQTIIVWQDCEWVFDATGTLVEIRPQGNARTIDGVRVGGALGEAKHFYGNPVATSSNSDGTRNSTFVAEPDTTTGYRITSQGADDASTITRIVVCGCAPRSSATSSAPASEIIRPFTKSGNTTPGWLKDARHNSGGYYACTINPVPGAAEAGISWCSGSSGMDQGLCAPSFDGHSLLCVTDPFSTTEFIITPSQPPASDPKPPANHIPFGLELADGTRCVYVASRGVAPGNSARPDAVATYNCGDNPLRPTSYVFSDKNSYPVAQSSTGWTAKVGGASGESLRDVAISKVIYVRFG</sequence>
<dbReference type="Gene3D" id="3.40.50.410">
    <property type="entry name" value="von Willebrand factor, type A domain"/>
    <property type="match status" value="1"/>
</dbReference>
<proteinExistence type="predicted"/>
<evidence type="ECO:0000313" key="3">
    <source>
        <dbReference type="Proteomes" id="UP000005845"/>
    </source>
</evidence>
<reference evidence="2 3" key="1">
    <citation type="submission" date="2012-02" db="EMBL/GenBank/DDBJ databases">
        <title>Whole genome shotgun sequence of Gordonia sputi NBRC 100414.</title>
        <authorList>
            <person name="Yoshida I."/>
            <person name="Hosoyama A."/>
            <person name="Tsuchikane K."/>
            <person name="Katsumata H."/>
            <person name="Yamazaki S."/>
            <person name="Fujita N."/>
        </authorList>
    </citation>
    <scope>NUCLEOTIDE SEQUENCE [LARGE SCALE GENOMIC DNA]</scope>
    <source>
        <strain evidence="2 3">NBRC 100414</strain>
    </source>
</reference>
<name>H5U448_9ACTN</name>
<dbReference type="SUPFAM" id="SSF53300">
    <property type="entry name" value="vWA-like"/>
    <property type="match status" value="1"/>
</dbReference>
<feature type="domain" description="VWFA" evidence="1">
    <location>
        <begin position="3"/>
        <end position="173"/>
    </location>
</feature>
<evidence type="ECO:0000313" key="2">
    <source>
        <dbReference type="EMBL" id="GAB40506.1"/>
    </source>
</evidence>
<dbReference type="InterPro" id="IPR036465">
    <property type="entry name" value="vWFA_dom_sf"/>
</dbReference>
<dbReference type="eggNOG" id="COG2304">
    <property type="taxonomic scope" value="Bacteria"/>
</dbReference>
<dbReference type="Proteomes" id="UP000005845">
    <property type="component" value="Unassembled WGS sequence"/>
</dbReference>
<protein>
    <recommendedName>
        <fullName evidence="1">VWFA domain-containing protein</fullName>
    </recommendedName>
</protein>
<dbReference type="InterPro" id="IPR002035">
    <property type="entry name" value="VWF_A"/>
</dbReference>
<dbReference type="SMART" id="SM00327">
    <property type="entry name" value="VWA"/>
    <property type="match status" value="1"/>
</dbReference>
<evidence type="ECO:0000259" key="1">
    <source>
        <dbReference type="SMART" id="SM00327"/>
    </source>
</evidence>
<comment type="caution">
    <text evidence="2">The sequence shown here is derived from an EMBL/GenBank/DDBJ whole genome shotgun (WGS) entry which is preliminary data.</text>
</comment>